<sequence length="112" mass="12477">MTTYINDATPLEEPLEPTTCRKSHHPDSIKKDLTTRLNRIEGQIRGIKGMVDKDVYCDDIITQLSATQSALNSVAKVLLDGHLKGCVKERLAAGEDDVLDELLTTVQKLMRK</sequence>
<dbReference type="InterPro" id="IPR003735">
    <property type="entry name" value="Metal_Tscrpt_repr"/>
</dbReference>
<dbReference type="RefSeq" id="WP_269925814.1">
    <property type="nucleotide sequence ID" value="NZ_JAMKBJ010000004.1"/>
</dbReference>
<comment type="caution">
    <text evidence="2">The sequence shown here is derived from an EMBL/GenBank/DDBJ whole genome shotgun (WGS) entry which is preliminary data.</text>
</comment>
<protein>
    <submittedName>
        <fullName evidence="2">Metal-sensitive transcriptional regulator</fullName>
    </submittedName>
</protein>
<organism evidence="2 3">
    <name type="scientific">Paenisporosarcina quisquiliarum</name>
    <dbReference type="NCBI Taxonomy" id="365346"/>
    <lineage>
        <taxon>Bacteria</taxon>
        <taxon>Bacillati</taxon>
        <taxon>Bacillota</taxon>
        <taxon>Bacilli</taxon>
        <taxon>Bacillales</taxon>
        <taxon>Caryophanaceae</taxon>
        <taxon>Paenisporosarcina</taxon>
    </lineage>
</organism>
<evidence type="ECO:0000256" key="1">
    <source>
        <dbReference type="SAM" id="MobiDB-lite"/>
    </source>
</evidence>
<accession>A0A9X3RD55</accession>
<evidence type="ECO:0000313" key="2">
    <source>
        <dbReference type="EMBL" id="MCZ8536714.1"/>
    </source>
</evidence>
<dbReference type="PANTHER" id="PTHR33677:SF3">
    <property type="entry name" value="COPPER-SENSING TRANSCRIPTIONAL REPRESSOR RICR"/>
    <property type="match status" value="1"/>
</dbReference>
<dbReference type="Pfam" id="PF02583">
    <property type="entry name" value="Trns_repr_metal"/>
    <property type="match status" value="1"/>
</dbReference>
<gene>
    <name evidence="2" type="ORF">M9R32_05935</name>
</gene>
<reference evidence="2" key="1">
    <citation type="submission" date="2022-05" db="EMBL/GenBank/DDBJ databases">
        <authorList>
            <person name="Colautti A."/>
            <person name="Iacumin L."/>
        </authorList>
    </citation>
    <scope>NUCLEOTIDE SEQUENCE</scope>
    <source>
        <strain evidence="2">SK 55</strain>
    </source>
</reference>
<keyword evidence="3" id="KW-1185">Reference proteome</keyword>
<dbReference type="EMBL" id="JAMKBJ010000004">
    <property type="protein sequence ID" value="MCZ8536714.1"/>
    <property type="molecule type" value="Genomic_DNA"/>
</dbReference>
<proteinExistence type="predicted"/>
<dbReference type="GO" id="GO:0046872">
    <property type="term" value="F:metal ion binding"/>
    <property type="evidence" value="ECO:0007669"/>
    <property type="project" value="InterPro"/>
</dbReference>
<dbReference type="CDD" id="cd10152">
    <property type="entry name" value="SaCsoR-like_DUF156"/>
    <property type="match status" value="1"/>
</dbReference>
<dbReference type="PANTHER" id="PTHR33677">
    <property type="entry name" value="TRANSCRIPTIONAL REPRESSOR FRMR-RELATED"/>
    <property type="match status" value="1"/>
</dbReference>
<dbReference type="GO" id="GO:0003677">
    <property type="term" value="F:DNA binding"/>
    <property type="evidence" value="ECO:0007669"/>
    <property type="project" value="InterPro"/>
</dbReference>
<evidence type="ECO:0000313" key="3">
    <source>
        <dbReference type="Proteomes" id="UP001152173"/>
    </source>
</evidence>
<dbReference type="Gene3D" id="1.20.58.1000">
    <property type="entry name" value="Metal-sensitive repressor, helix protomer"/>
    <property type="match status" value="1"/>
</dbReference>
<feature type="region of interest" description="Disordered" evidence="1">
    <location>
        <begin position="1"/>
        <end position="28"/>
    </location>
</feature>
<dbReference type="InterPro" id="IPR038390">
    <property type="entry name" value="Metal_Tscrpt_repr_sf"/>
</dbReference>
<dbReference type="AlphaFoldDB" id="A0A9X3RD55"/>
<name>A0A9X3RD55_9BACL</name>
<dbReference type="Proteomes" id="UP001152173">
    <property type="component" value="Unassembled WGS sequence"/>
</dbReference>
<dbReference type="GO" id="GO:0045892">
    <property type="term" value="P:negative regulation of DNA-templated transcription"/>
    <property type="evidence" value="ECO:0007669"/>
    <property type="project" value="UniProtKB-ARBA"/>
</dbReference>